<proteinExistence type="predicted"/>
<gene>
    <name evidence="1" type="ORF">SAMN04488095_0769</name>
</gene>
<dbReference type="AlphaFoldDB" id="A0A1I3I059"/>
<name>A0A1I3I059_9RHOB</name>
<sequence>MPTTAHIALAATCRRAFAPRPGLGPNGTQYIGTLAAGADFPDLSFDLHVSVPVFDEYASITLDYTDPMAPTLVAEGTRYLQDDPSGAPRDAAQTWTRHGLATAPCAAWTPHPKPGQTGVPAFVQSPVFPSTPDGTPMAFLAQFASQPRMPGPTPDAPGLTFFGSGMLYLFWAAERRLLTAIIQDT</sequence>
<dbReference type="EMBL" id="FORA01000001">
    <property type="protein sequence ID" value="SFI41385.1"/>
    <property type="molecule type" value="Genomic_DNA"/>
</dbReference>
<protein>
    <submittedName>
        <fullName evidence="1">Uncharacterized protein</fullName>
    </submittedName>
</protein>
<dbReference type="Proteomes" id="UP000199110">
    <property type="component" value="Unassembled WGS sequence"/>
</dbReference>
<reference evidence="1 2" key="1">
    <citation type="submission" date="2016-10" db="EMBL/GenBank/DDBJ databases">
        <authorList>
            <person name="de Groot N.N."/>
        </authorList>
    </citation>
    <scope>NUCLEOTIDE SEQUENCE [LARGE SCALE GENOMIC DNA]</scope>
    <source>
        <strain evidence="1 2">DSM 19073</strain>
    </source>
</reference>
<evidence type="ECO:0000313" key="1">
    <source>
        <dbReference type="EMBL" id="SFI41385.1"/>
    </source>
</evidence>
<accession>A0A1I3I059</accession>
<evidence type="ECO:0000313" key="2">
    <source>
        <dbReference type="Proteomes" id="UP000199110"/>
    </source>
</evidence>
<dbReference type="RefSeq" id="WP_139212226.1">
    <property type="nucleotide sequence ID" value="NZ_FORA01000001.1"/>
</dbReference>
<dbReference type="OrthoDB" id="1273554at2"/>
<keyword evidence="2" id="KW-1185">Reference proteome</keyword>
<organism evidence="1 2">
    <name type="scientific">Jannaschia pohangensis</name>
    <dbReference type="NCBI Taxonomy" id="390807"/>
    <lineage>
        <taxon>Bacteria</taxon>
        <taxon>Pseudomonadati</taxon>
        <taxon>Pseudomonadota</taxon>
        <taxon>Alphaproteobacteria</taxon>
        <taxon>Rhodobacterales</taxon>
        <taxon>Roseobacteraceae</taxon>
        <taxon>Jannaschia</taxon>
    </lineage>
</organism>